<dbReference type="PANTHER" id="PTHR39193">
    <property type="entry name" value="5-DEOXY-GLUCURONATE ISOMERASE"/>
    <property type="match status" value="1"/>
</dbReference>
<name>A0A4R6U3H5_9BACI</name>
<dbReference type="GO" id="GO:0019310">
    <property type="term" value="P:inositol catabolic process"/>
    <property type="evidence" value="ECO:0007669"/>
    <property type="project" value="UniProtKB-UniRule"/>
</dbReference>
<dbReference type="GO" id="GO:0008880">
    <property type="term" value="F:glucuronate isomerase activity"/>
    <property type="evidence" value="ECO:0007669"/>
    <property type="project" value="InterPro"/>
</dbReference>
<gene>
    <name evidence="3" type="ORF">EV213_10425</name>
</gene>
<proteinExistence type="predicted"/>
<evidence type="ECO:0000313" key="4">
    <source>
        <dbReference type="Proteomes" id="UP000295632"/>
    </source>
</evidence>
<dbReference type="EMBL" id="SNYJ01000004">
    <property type="protein sequence ID" value="TDQ41028.1"/>
    <property type="molecule type" value="Genomic_DNA"/>
</dbReference>
<dbReference type="RefSeq" id="WP_133579635.1">
    <property type="nucleotide sequence ID" value="NZ_SNYJ01000004.1"/>
</dbReference>
<keyword evidence="4" id="KW-1185">Reference proteome</keyword>
<dbReference type="GO" id="GO:0102482">
    <property type="term" value="F:5-deoxy-D-glucuronate isomerase activity"/>
    <property type="evidence" value="ECO:0007669"/>
    <property type="project" value="UniProtKB-EC"/>
</dbReference>
<protein>
    <recommendedName>
        <fullName evidence="2">5-deoxy-glucuronate isomerase</fullName>
        <ecNumber evidence="2">5.3.1.30</ecNumber>
    </recommendedName>
</protein>
<organism evidence="3 4">
    <name type="scientific">Aureibacillus halotolerans</name>
    <dbReference type="NCBI Taxonomy" id="1508390"/>
    <lineage>
        <taxon>Bacteria</taxon>
        <taxon>Bacillati</taxon>
        <taxon>Bacillota</taxon>
        <taxon>Bacilli</taxon>
        <taxon>Bacillales</taxon>
        <taxon>Bacillaceae</taxon>
        <taxon>Aureibacillus</taxon>
    </lineage>
</organism>
<dbReference type="EC" id="5.3.1.30" evidence="2"/>
<evidence type="ECO:0000256" key="1">
    <source>
        <dbReference type="ARBA" id="ARBA00023235"/>
    </source>
</evidence>
<dbReference type="PANTHER" id="PTHR39193:SF1">
    <property type="entry name" value="5-DEOXY-GLUCURONATE ISOMERASE"/>
    <property type="match status" value="1"/>
</dbReference>
<accession>A0A4R6U3H5</accession>
<dbReference type="InterPro" id="IPR014710">
    <property type="entry name" value="RmlC-like_jellyroll"/>
</dbReference>
<evidence type="ECO:0000313" key="3">
    <source>
        <dbReference type="EMBL" id="TDQ41028.1"/>
    </source>
</evidence>
<evidence type="ECO:0000256" key="2">
    <source>
        <dbReference type="NCBIfam" id="TIGR04378"/>
    </source>
</evidence>
<dbReference type="InterPro" id="IPR024203">
    <property type="entry name" value="Deoxy-glucuronate_isom_IolB"/>
</dbReference>
<dbReference type="OrthoDB" id="9799936at2"/>
<comment type="caution">
    <text evidence="3">The sequence shown here is derived from an EMBL/GenBank/DDBJ whole genome shotgun (WGS) entry which is preliminary data.</text>
</comment>
<dbReference type="Pfam" id="PF04962">
    <property type="entry name" value="KduI"/>
    <property type="match status" value="1"/>
</dbReference>
<dbReference type="InterPro" id="IPR011051">
    <property type="entry name" value="RmlC_Cupin_sf"/>
</dbReference>
<dbReference type="InterPro" id="IPR021120">
    <property type="entry name" value="KduI/IolB_isomerase"/>
</dbReference>
<dbReference type="Gene3D" id="2.60.120.10">
    <property type="entry name" value="Jelly Rolls"/>
    <property type="match status" value="2"/>
</dbReference>
<reference evidence="3 4" key="1">
    <citation type="submission" date="2019-03" db="EMBL/GenBank/DDBJ databases">
        <title>Genomic Encyclopedia of Type Strains, Phase IV (KMG-IV): sequencing the most valuable type-strain genomes for metagenomic binning, comparative biology and taxonomic classification.</title>
        <authorList>
            <person name="Goeker M."/>
        </authorList>
    </citation>
    <scope>NUCLEOTIDE SEQUENCE [LARGE SCALE GENOMIC DNA]</scope>
    <source>
        <strain evidence="3 4">DSM 28697</strain>
    </source>
</reference>
<dbReference type="NCBIfam" id="TIGR04378">
    <property type="entry name" value="myo_inos_iolB"/>
    <property type="match status" value="1"/>
</dbReference>
<dbReference type="PIRSF" id="PIRSF036628">
    <property type="entry name" value="IolB"/>
    <property type="match status" value="1"/>
</dbReference>
<keyword evidence="1 3" id="KW-0413">Isomerase</keyword>
<dbReference type="AlphaFoldDB" id="A0A4R6U3H5"/>
<sequence length="278" mass="31173">MNLVKPLGERNAEGRRIKVDPATAGWSYVGFEVYALETGEIFAQEWEDQEVCLVLMSGKANAEAGTVVVNDIGERMETFEKRPPHAIYSPPKTKVKIEALTPVRFAVCLAPAKGLYPPRHITPDDIGVEPRGHGSMQRLVHNILPENEVAESLLVVEVFTDGGNWSSYPPHKHDQDNLPAESYLEETYYHEVNPESGFVWQRVYNDDRSLDETMAVEHESVVLVPEGYHPVSAPPGYDSYYLNVMAGPVRKWAFHNDPSHEWLFKGVMQEAKKGGTGK</sequence>
<dbReference type="SUPFAM" id="SSF51182">
    <property type="entry name" value="RmlC-like cupins"/>
    <property type="match status" value="1"/>
</dbReference>
<dbReference type="Proteomes" id="UP000295632">
    <property type="component" value="Unassembled WGS sequence"/>
</dbReference>